<dbReference type="EMBL" id="FO082048">
    <property type="protein sequence ID" value="CCE85009.1"/>
    <property type="molecule type" value="Genomic_DNA"/>
</dbReference>
<evidence type="ECO:0000313" key="18">
    <source>
        <dbReference type="EMBL" id="CCE83978.1"/>
    </source>
</evidence>
<feature type="transmembrane region" description="Helical" evidence="16">
    <location>
        <begin position="12"/>
        <end position="31"/>
    </location>
</feature>
<dbReference type="FunFam" id="2.30.30.40:FF:000213">
    <property type="entry name" value="High osmolarity signaling protein SHO1"/>
    <property type="match status" value="1"/>
</dbReference>
<dbReference type="GO" id="GO:0030833">
    <property type="term" value="P:regulation of actin filament polymerization"/>
    <property type="evidence" value="ECO:0007669"/>
    <property type="project" value="TreeGrafter"/>
</dbReference>
<keyword evidence="7" id="KW-1003">Cell membrane</keyword>
<keyword evidence="9 16" id="KW-1133">Transmembrane helix</keyword>
<dbReference type="OMA" id="GFEPEFY"/>
<dbReference type="SUPFAM" id="SSF50044">
    <property type="entry name" value="SH3-domain"/>
    <property type="match status" value="1"/>
</dbReference>
<feature type="transmembrane region" description="Helical" evidence="16">
    <location>
        <begin position="102"/>
        <end position="123"/>
    </location>
</feature>
<dbReference type="InterPro" id="IPR035522">
    <property type="entry name" value="Sho1_SH3"/>
</dbReference>
<sequence>MSFEISALIGDPFAISTLSFSVISWIVAIAGAGASDQSKFPHFTWWGIVYQLVVIIFILVFYLFNIIELYKFTLVGLLSIAFVYTTNSVNQLIYHTNDSGNSCCAAGCILLSMVDLIWILYFGGHPESPTNQFIDSFSLKKHIHTQAHLPSSDDKVPHIVDDEEYKGPISPVMNNQFQDSNLRQSQLTNAKSTGPYMSSSQLNGLENFSSSDVNQRDLTSTKRQTIYNDTSSNNNAPSNTFRYKAKALYSYDANPEDINEISFVKDEILEVDDIDGKWWQARRANGQVGICPSNYVKLLD</sequence>
<reference evidence="20" key="2">
    <citation type="journal article" date="2012" name="G3 (Bethesda)">
        <title>Pichia sorbitophila, an interspecies yeast hybrid reveals early steps of genome resolution following polyploidization.</title>
        <authorList>
            <person name="Leh Louis V."/>
            <person name="Despons L."/>
            <person name="Friedrich A."/>
            <person name="Martin T."/>
            <person name="Durrens P."/>
            <person name="Casaregola S."/>
            <person name="Neuveglise C."/>
            <person name="Fairhead C."/>
            <person name="Marck C."/>
            <person name="Cruz J.A."/>
            <person name="Straub M.L."/>
            <person name="Kugler V."/>
            <person name="Sacerdot C."/>
            <person name="Uzunov Z."/>
            <person name="Thierry A."/>
            <person name="Weiss S."/>
            <person name="Bleykasten C."/>
            <person name="De Montigny J."/>
            <person name="Jacques N."/>
            <person name="Jung P."/>
            <person name="Lemaire M."/>
            <person name="Mallet S."/>
            <person name="Morel G."/>
            <person name="Richard G.F."/>
            <person name="Sarkar A."/>
            <person name="Savel G."/>
            <person name="Schacherer J."/>
            <person name="Seret M.L."/>
            <person name="Talla E."/>
            <person name="Samson G."/>
            <person name="Jubin C."/>
            <person name="Poulain J."/>
            <person name="Vacherie B."/>
            <person name="Barbe V."/>
            <person name="Pelletier E."/>
            <person name="Sherman D.J."/>
            <person name="Westhof E."/>
            <person name="Weissenbach J."/>
            <person name="Baret P.V."/>
            <person name="Wincker P."/>
            <person name="Gaillardin C."/>
            <person name="Dujon B."/>
            <person name="Souciet J.L."/>
        </authorList>
    </citation>
    <scope>NUCLEOTIDE SEQUENCE [LARGE SCALE GENOMIC DNA]</scope>
    <source>
        <strain evidence="20">ATCC MYA-4447 / BCRC 22081 / CBS 7064 / NBRC 10061 / NRRL Y-12695</strain>
    </source>
</reference>
<keyword evidence="10" id="KW-0346">Stress response</keyword>
<protein>
    <recommendedName>
        <fullName evidence="5">High osmolarity signaling protein SHO1</fullName>
    </recommendedName>
    <alternativeName>
        <fullName evidence="4">High osmolarity signaling protein sho1</fullName>
    </alternativeName>
    <alternativeName>
        <fullName evidence="12 13">Osmosensor SHO1</fullName>
    </alternativeName>
</protein>
<evidence type="ECO:0000256" key="11">
    <source>
        <dbReference type="ARBA" id="ARBA00023136"/>
    </source>
</evidence>
<dbReference type="FunCoup" id="G8Y964">
    <property type="interactions" value="287"/>
</dbReference>
<reference evidence="18" key="1">
    <citation type="submission" date="2011-10" db="EMBL/GenBank/DDBJ databases">
        <authorList>
            <person name="Genoscope - CEA"/>
        </authorList>
    </citation>
    <scope>NUCLEOTIDE SEQUENCE</scope>
</reference>
<dbReference type="Gene3D" id="2.30.30.40">
    <property type="entry name" value="SH3 Domains"/>
    <property type="match status" value="1"/>
</dbReference>
<feature type="domain" description="SH3" evidence="17">
    <location>
        <begin position="240"/>
        <end position="300"/>
    </location>
</feature>
<organism evidence="18 20">
    <name type="scientific">Pichia sorbitophila (strain ATCC MYA-4447 / BCRC 22081 / CBS 7064 / NBRC 10061 / NRRL Y-12695)</name>
    <name type="common">Hybrid yeast</name>
    <dbReference type="NCBI Taxonomy" id="559304"/>
    <lineage>
        <taxon>Eukaryota</taxon>
        <taxon>Fungi</taxon>
        <taxon>Dikarya</taxon>
        <taxon>Ascomycota</taxon>
        <taxon>Saccharomycotina</taxon>
        <taxon>Pichiomycetes</taxon>
        <taxon>Debaryomycetaceae</taxon>
        <taxon>Millerozyma</taxon>
    </lineage>
</organism>
<evidence type="ECO:0000259" key="17">
    <source>
        <dbReference type="PROSITE" id="PS50002"/>
    </source>
</evidence>
<feature type="region of interest" description="Disordered" evidence="15">
    <location>
        <begin position="205"/>
        <end position="239"/>
    </location>
</feature>
<evidence type="ECO:0000256" key="13">
    <source>
        <dbReference type="ARBA" id="ARBA00030785"/>
    </source>
</evidence>
<dbReference type="InParanoid" id="G8Y964"/>
<dbReference type="STRING" id="559304.G8Y964"/>
<dbReference type="HOGENOM" id="CLU_043316_1_0_1"/>
<gene>
    <name evidence="18" type="primary">Piso0_004575</name>
    <name evidence="18" type="ORF">GNLVRS01_PISO0K19898g</name>
    <name evidence="19" type="ORF">GNLVRS01_PISO0L19899g</name>
</gene>
<dbReference type="EMBL" id="FO082049">
    <property type="protein sequence ID" value="CCE83978.1"/>
    <property type="molecule type" value="Genomic_DNA"/>
</dbReference>
<keyword evidence="8 16" id="KW-0812">Transmembrane</keyword>
<dbReference type="PRINTS" id="PR00452">
    <property type="entry name" value="SH3DOMAIN"/>
</dbReference>
<feature type="transmembrane region" description="Helical" evidence="16">
    <location>
        <begin position="43"/>
        <end position="64"/>
    </location>
</feature>
<evidence type="ECO:0000256" key="14">
    <source>
        <dbReference type="PROSITE-ProRule" id="PRU00192"/>
    </source>
</evidence>
<keyword evidence="11 16" id="KW-0472">Membrane</keyword>
<comment type="subunit">
    <text evidence="3">Forms homooligomers.</text>
</comment>
<evidence type="ECO:0000313" key="19">
    <source>
        <dbReference type="EMBL" id="CCE85009.1"/>
    </source>
</evidence>
<dbReference type="GO" id="GO:0005886">
    <property type="term" value="C:plasma membrane"/>
    <property type="evidence" value="ECO:0007669"/>
    <property type="project" value="UniProtKB-SubCell"/>
</dbReference>
<accession>G8Y964</accession>
<dbReference type="CDD" id="cd11855">
    <property type="entry name" value="SH3_Sho1p"/>
    <property type="match status" value="1"/>
</dbReference>
<evidence type="ECO:0000256" key="3">
    <source>
        <dbReference type="ARBA" id="ARBA00011175"/>
    </source>
</evidence>
<comment type="similarity">
    <text evidence="2">Belongs to the SHO1 family.</text>
</comment>
<proteinExistence type="inferred from homology"/>
<evidence type="ECO:0000256" key="5">
    <source>
        <dbReference type="ARBA" id="ARBA00017350"/>
    </source>
</evidence>
<feature type="transmembrane region" description="Helical" evidence="16">
    <location>
        <begin position="70"/>
        <end position="90"/>
    </location>
</feature>
<dbReference type="PANTHER" id="PTHR15735">
    <property type="entry name" value="FCH AND DOUBLE SH3 DOMAINS PROTEIN"/>
    <property type="match status" value="1"/>
</dbReference>
<dbReference type="Pfam" id="PF00018">
    <property type="entry name" value="SH3_1"/>
    <property type="match status" value="1"/>
</dbReference>
<dbReference type="InterPro" id="IPR036028">
    <property type="entry name" value="SH3-like_dom_sf"/>
</dbReference>
<dbReference type="PROSITE" id="PS50002">
    <property type="entry name" value="SH3"/>
    <property type="match status" value="1"/>
</dbReference>
<dbReference type="Proteomes" id="UP000005222">
    <property type="component" value="Chromosome K"/>
</dbReference>
<evidence type="ECO:0000256" key="1">
    <source>
        <dbReference type="ARBA" id="ARBA00004651"/>
    </source>
</evidence>
<dbReference type="SMART" id="SM00326">
    <property type="entry name" value="SH3"/>
    <property type="match status" value="1"/>
</dbReference>
<evidence type="ECO:0000256" key="7">
    <source>
        <dbReference type="ARBA" id="ARBA00022475"/>
    </source>
</evidence>
<keyword evidence="20" id="KW-1185">Reference proteome</keyword>
<evidence type="ECO:0000256" key="2">
    <source>
        <dbReference type="ARBA" id="ARBA00009739"/>
    </source>
</evidence>
<name>G8Y964_PICSO</name>
<dbReference type="OrthoDB" id="5983572at2759"/>
<dbReference type="InterPro" id="IPR001452">
    <property type="entry name" value="SH3_domain"/>
</dbReference>
<evidence type="ECO:0000256" key="12">
    <source>
        <dbReference type="ARBA" id="ARBA00029697"/>
    </source>
</evidence>
<evidence type="ECO:0000256" key="8">
    <source>
        <dbReference type="ARBA" id="ARBA00022692"/>
    </source>
</evidence>
<dbReference type="GO" id="GO:0007232">
    <property type="term" value="P:osmosensory signaling pathway via Sho1 osmosensor"/>
    <property type="evidence" value="ECO:0007669"/>
    <property type="project" value="UniProtKB-ARBA"/>
</dbReference>
<comment type="subcellular location">
    <subcellularLocation>
        <location evidence="1">Cell membrane</location>
        <topology evidence="1">Multi-pass membrane protein</topology>
    </subcellularLocation>
</comment>
<evidence type="ECO:0000256" key="10">
    <source>
        <dbReference type="ARBA" id="ARBA00023016"/>
    </source>
</evidence>
<evidence type="ECO:0000256" key="6">
    <source>
        <dbReference type="ARBA" id="ARBA00022443"/>
    </source>
</evidence>
<evidence type="ECO:0000256" key="15">
    <source>
        <dbReference type="SAM" id="MobiDB-lite"/>
    </source>
</evidence>
<evidence type="ECO:0000313" key="20">
    <source>
        <dbReference type="Proteomes" id="UP000005222"/>
    </source>
</evidence>
<evidence type="ECO:0000256" key="9">
    <source>
        <dbReference type="ARBA" id="ARBA00022989"/>
    </source>
</evidence>
<evidence type="ECO:0000256" key="16">
    <source>
        <dbReference type="SAM" id="Phobius"/>
    </source>
</evidence>
<dbReference type="Proteomes" id="UP000005222">
    <property type="component" value="Chromosome L"/>
</dbReference>
<keyword evidence="6 14" id="KW-0728">SH3 domain</keyword>
<dbReference type="AlphaFoldDB" id="G8Y964"/>
<dbReference type="PANTHER" id="PTHR15735:SF20">
    <property type="entry name" value="HIGH OSMOLARITY SIGNALING PROTEIN SHO1"/>
    <property type="match status" value="1"/>
</dbReference>
<evidence type="ECO:0000256" key="4">
    <source>
        <dbReference type="ARBA" id="ARBA00016255"/>
    </source>
</evidence>
<dbReference type="eggNOG" id="ENOG502QW7A">
    <property type="taxonomic scope" value="Eukaryota"/>
</dbReference>